<dbReference type="SUPFAM" id="SSF100920">
    <property type="entry name" value="Heat shock protein 70kD (HSP70), peptide-binding domain"/>
    <property type="match status" value="1"/>
</dbReference>
<dbReference type="GO" id="GO:0005524">
    <property type="term" value="F:ATP binding"/>
    <property type="evidence" value="ECO:0007669"/>
    <property type="project" value="UniProtKB-KW"/>
</dbReference>
<dbReference type="Proteomes" id="UP000326779">
    <property type="component" value="Chromosome"/>
</dbReference>
<evidence type="ECO:0000256" key="1">
    <source>
        <dbReference type="ARBA" id="ARBA00007381"/>
    </source>
</evidence>
<name>A0A5P8M7Z2_9LACO</name>
<dbReference type="KEGG" id="lhb:D1010_14245"/>
<dbReference type="RefSeq" id="WP_152261335.1">
    <property type="nucleotide sequence ID" value="NZ_CP045143.1"/>
</dbReference>
<keyword evidence="3 5" id="KW-0067">ATP-binding</keyword>
<keyword evidence="2 5" id="KW-0547">Nucleotide-binding</keyword>
<keyword evidence="4" id="KW-0143">Chaperone</keyword>
<dbReference type="PRINTS" id="PR00301">
    <property type="entry name" value="HEATSHOCK70"/>
</dbReference>
<dbReference type="GO" id="GO:0140662">
    <property type="term" value="F:ATP-dependent protein folding chaperone"/>
    <property type="evidence" value="ECO:0007669"/>
    <property type="project" value="InterPro"/>
</dbReference>
<dbReference type="Gene3D" id="3.30.420.40">
    <property type="match status" value="2"/>
</dbReference>
<dbReference type="InterPro" id="IPR043129">
    <property type="entry name" value="ATPase_NBD"/>
</dbReference>
<gene>
    <name evidence="6" type="ORF">D1010_14245</name>
</gene>
<dbReference type="InterPro" id="IPR013126">
    <property type="entry name" value="Hsp_70_fam"/>
</dbReference>
<evidence type="ECO:0000256" key="3">
    <source>
        <dbReference type="ARBA" id="ARBA00022840"/>
    </source>
</evidence>
<dbReference type="Gene3D" id="2.60.34.10">
    <property type="entry name" value="Substrate Binding Domain Of DNAk, Chain A, domain 1"/>
    <property type="match status" value="1"/>
</dbReference>
<evidence type="ECO:0000313" key="6">
    <source>
        <dbReference type="EMBL" id="QFR24437.1"/>
    </source>
</evidence>
<sequence>MTVIGIDFGTASAMVSYFDGHAGRIIPNEWGAELTPTVVNAAPQSEVTVGAVAKARGSLDPAATAAGFKPFLGTKKRYVLQGETYTPTELTALVLKNLRVSAQRYLGESVSEAVLSVPAYFDNRQQAALIEAAKLAGLTVVRLIGEATAAALADQTAVTNVQRILVMDMGADHFSVSLVQHAAGTLQIMQQAVANHLGGNDFTHALVTDFAAEARLTGIDQPLYHQLFDQLEELKKTANTDMNTLSVGDTEYSYSVDAAHLKSVFAPLLGAMRVPLDQVLHSAGLQLSDIDQVVLAGSGAQLPAVRQQVAKLCRCLPLLGATPGDQVALGLAALAGQPQLCQTLREMVLAPISAHSFGTQATQETANGEVTDFFVPLVDRGDSLPSQAVCSFTIDSGEEISSVPVFLGEHQHTHENVYLGALAVPQASAAWQVTVQFAFNSDLNLTVALRNDTTEQIATTVFVLDQDDLNDLERARMRSRLAAFKVPSKEEAENQLILTQLERLSQETTGSVRERFRAERMNFLQLLAKQNMEAINRARDEFADFIRDMQSEYIL</sequence>
<comment type="similarity">
    <text evidence="1 5">Belongs to the heat shock protein 70 family.</text>
</comment>
<evidence type="ECO:0000256" key="5">
    <source>
        <dbReference type="RuleBase" id="RU003322"/>
    </source>
</evidence>
<protein>
    <submittedName>
        <fullName evidence="6">Hsp70 family protein</fullName>
    </submittedName>
</protein>
<dbReference type="EMBL" id="CP045143">
    <property type="protein sequence ID" value="QFR24437.1"/>
    <property type="molecule type" value="Genomic_DNA"/>
</dbReference>
<accession>A0A5P8M7Z2</accession>
<dbReference type="Gene3D" id="3.90.640.10">
    <property type="entry name" value="Actin, Chain A, domain 4"/>
    <property type="match status" value="1"/>
</dbReference>
<dbReference type="AlphaFoldDB" id="A0A5P8M7Z2"/>
<proteinExistence type="inferred from homology"/>
<dbReference type="InterPro" id="IPR029047">
    <property type="entry name" value="HSP70_peptide-bd_sf"/>
</dbReference>
<evidence type="ECO:0000256" key="2">
    <source>
        <dbReference type="ARBA" id="ARBA00022741"/>
    </source>
</evidence>
<dbReference type="Pfam" id="PF00012">
    <property type="entry name" value="HSP70"/>
    <property type="match status" value="2"/>
</dbReference>
<evidence type="ECO:0000313" key="7">
    <source>
        <dbReference type="Proteomes" id="UP000326779"/>
    </source>
</evidence>
<reference evidence="6 7" key="1">
    <citation type="submission" date="2019-10" db="EMBL/GenBank/DDBJ databases">
        <title>The completed genome of Lactobacillus harbinensis M1.</title>
        <authorList>
            <person name="Zheng Y."/>
        </authorList>
    </citation>
    <scope>NUCLEOTIDE SEQUENCE [LARGE SCALE GENOMIC DNA]</scope>
    <source>
        <strain evidence="6 7">M1</strain>
    </source>
</reference>
<organism evidence="6 7">
    <name type="scientific">Schleiferilactobacillus harbinensis</name>
    <dbReference type="NCBI Taxonomy" id="304207"/>
    <lineage>
        <taxon>Bacteria</taxon>
        <taxon>Bacillati</taxon>
        <taxon>Bacillota</taxon>
        <taxon>Bacilli</taxon>
        <taxon>Lactobacillales</taxon>
        <taxon>Lactobacillaceae</taxon>
        <taxon>Schleiferilactobacillus</taxon>
    </lineage>
</organism>
<dbReference type="FunFam" id="3.30.420.40:FF:000545">
    <property type="entry name" value="Endoplasmic reticulum chaperone BiP"/>
    <property type="match status" value="1"/>
</dbReference>
<dbReference type="SUPFAM" id="SSF53067">
    <property type="entry name" value="Actin-like ATPase domain"/>
    <property type="match status" value="2"/>
</dbReference>
<dbReference type="PANTHER" id="PTHR19375">
    <property type="entry name" value="HEAT SHOCK PROTEIN 70KDA"/>
    <property type="match status" value="1"/>
</dbReference>
<evidence type="ECO:0000256" key="4">
    <source>
        <dbReference type="ARBA" id="ARBA00023186"/>
    </source>
</evidence>